<keyword evidence="3" id="KW-1185">Reference proteome</keyword>
<dbReference type="EMBL" id="JAOQAV010000004">
    <property type="protein sequence ID" value="KAJ4195066.1"/>
    <property type="molecule type" value="Genomic_DNA"/>
</dbReference>
<reference evidence="2" key="1">
    <citation type="submission" date="2022-09" db="EMBL/GenBank/DDBJ databases">
        <title>Fusarium specimens isolated from Avocado Roots.</title>
        <authorList>
            <person name="Stajich J."/>
            <person name="Roper C."/>
            <person name="Heimlech-Rivalta G."/>
        </authorList>
    </citation>
    <scope>NUCLEOTIDE SEQUENCE</scope>
    <source>
        <strain evidence="2">A02</strain>
    </source>
</reference>
<evidence type="ECO:0000313" key="2">
    <source>
        <dbReference type="EMBL" id="KAJ4195066.1"/>
    </source>
</evidence>
<protein>
    <submittedName>
        <fullName evidence="2">Uncharacterized protein</fullName>
    </submittedName>
</protein>
<name>A0A9W8REK7_9HYPO</name>
<comment type="caution">
    <text evidence="2">The sequence shown here is derived from an EMBL/GenBank/DDBJ whole genome shotgun (WGS) entry which is preliminary data.</text>
</comment>
<dbReference type="AlphaFoldDB" id="A0A9W8REK7"/>
<sequence>MSDMFTPDYDTYKGKSIVEMIDVLNTAFDTLQQNFPEPSAHSQVLRSDVDNLCKMFREWADDPELVVKAGASKDIANQMRKLLYAIGTLLDAVDNIHTRRCLVDLSVEMAADGYLNEVDSHLRSLHDKSANAQKEIEKKKKKKDESK</sequence>
<evidence type="ECO:0000256" key="1">
    <source>
        <dbReference type="SAM" id="MobiDB-lite"/>
    </source>
</evidence>
<evidence type="ECO:0000313" key="3">
    <source>
        <dbReference type="Proteomes" id="UP001152087"/>
    </source>
</evidence>
<proteinExistence type="predicted"/>
<gene>
    <name evidence="2" type="ORF">NW755_002488</name>
</gene>
<dbReference type="Proteomes" id="UP001152087">
    <property type="component" value="Unassembled WGS sequence"/>
</dbReference>
<organism evidence="2 3">
    <name type="scientific">Fusarium falciforme</name>
    <dbReference type="NCBI Taxonomy" id="195108"/>
    <lineage>
        <taxon>Eukaryota</taxon>
        <taxon>Fungi</taxon>
        <taxon>Dikarya</taxon>
        <taxon>Ascomycota</taxon>
        <taxon>Pezizomycotina</taxon>
        <taxon>Sordariomycetes</taxon>
        <taxon>Hypocreomycetidae</taxon>
        <taxon>Hypocreales</taxon>
        <taxon>Nectriaceae</taxon>
        <taxon>Fusarium</taxon>
        <taxon>Fusarium solani species complex</taxon>
    </lineage>
</organism>
<accession>A0A9W8REK7</accession>
<feature type="region of interest" description="Disordered" evidence="1">
    <location>
        <begin position="126"/>
        <end position="147"/>
    </location>
</feature>